<dbReference type="AlphaFoldDB" id="A0A165K5U6"/>
<accession>A0A165K5U6</accession>
<evidence type="ECO:0000256" key="1">
    <source>
        <dbReference type="SAM" id="MobiDB-lite"/>
    </source>
</evidence>
<dbReference type="EMBL" id="KV425950">
    <property type="protein sequence ID" value="KZV95843.1"/>
    <property type="molecule type" value="Genomic_DNA"/>
</dbReference>
<evidence type="ECO:0000313" key="3">
    <source>
        <dbReference type="Proteomes" id="UP000077266"/>
    </source>
</evidence>
<reference evidence="2 3" key="1">
    <citation type="journal article" date="2016" name="Mol. Biol. Evol.">
        <title>Comparative Genomics of Early-Diverging Mushroom-Forming Fungi Provides Insights into the Origins of Lignocellulose Decay Capabilities.</title>
        <authorList>
            <person name="Nagy L.G."/>
            <person name="Riley R."/>
            <person name="Tritt A."/>
            <person name="Adam C."/>
            <person name="Daum C."/>
            <person name="Floudas D."/>
            <person name="Sun H."/>
            <person name="Yadav J.S."/>
            <person name="Pangilinan J."/>
            <person name="Larsson K.H."/>
            <person name="Matsuura K."/>
            <person name="Barry K."/>
            <person name="Labutti K."/>
            <person name="Kuo R."/>
            <person name="Ohm R.A."/>
            <person name="Bhattacharya S.S."/>
            <person name="Shirouzu T."/>
            <person name="Yoshinaga Y."/>
            <person name="Martin F.M."/>
            <person name="Grigoriev I.V."/>
            <person name="Hibbett D.S."/>
        </authorList>
    </citation>
    <scope>NUCLEOTIDE SEQUENCE [LARGE SCALE GENOMIC DNA]</scope>
    <source>
        <strain evidence="2 3">HHB12029</strain>
    </source>
</reference>
<dbReference type="STRING" id="1314781.A0A165K5U6"/>
<feature type="compositionally biased region" description="Basic and acidic residues" evidence="1">
    <location>
        <begin position="116"/>
        <end position="125"/>
    </location>
</feature>
<keyword evidence="3" id="KW-1185">Reference proteome</keyword>
<dbReference type="Proteomes" id="UP000077266">
    <property type="component" value="Unassembled WGS sequence"/>
</dbReference>
<organism evidence="2 3">
    <name type="scientific">Exidia glandulosa HHB12029</name>
    <dbReference type="NCBI Taxonomy" id="1314781"/>
    <lineage>
        <taxon>Eukaryota</taxon>
        <taxon>Fungi</taxon>
        <taxon>Dikarya</taxon>
        <taxon>Basidiomycota</taxon>
        <taxon>Agaricomycotina</taxon>
        <taxon>Agaricomycetes</taxon>
        <taxon>Auriculariales</taxon>
        <taxon>Exidiaceae</taxon>
        <taxon>Exidia</taxon>
    </lineage>
</organism>
<evidence type="ECO:0000313" key="2">
    <source>
        <dbReference type="EMBL" id="KZV95843.1"/>
    </source>
</evidence>
<proteinExistence type="predicted"/>
<feature type="region of interest" description="Disordered" evidence="1">
    <location>
        <begin position="110"/>
        <end position="131"/>
    </location>
</feature>
<gene>
    <name evidence="2" type="ORF">EXIGLDRAFT_747918</name>
</gene>
<name>A0A165K5U6_EXIGL</name>
<protein>
    <submittedName>
        <fullName evidence="2">Uncharacterized protein</fullName>
    </submittedName>
</protein>
<dbReference type="OrthoDB" id="2689033at2759"/>
<sequence length="440" mass="49949">MRRGNVNAHIKTKTHQGNVSRRAEALEEEVRVVAEMSAQYAFRVRREFDQNGLPVYNDDFWNDDIDMEDNYQPFSAATGSGSHSDNVDADWQQTLFEKALSELCIRSGLDEPEDETVPHNPHDEFETFNDDERDEEEIAAVLRSFKASNGNWSPYGNKTLFLLDLLDNLPRLRLSSSQMRMVLWVMKETGSKDVPSLYALREVQKQLSDAVGIATREFRSSLGNIFSANDIGQLIARDYANPEIGPLLQFYPEEPSGPRSEVWHFDRLKELDPSLLTPMFVAPDGRHYYVNELAELGDGRLVIPYMWIIRGGEMCADAYYVTVQDNVRAADLRRDHPTLLKKGTFSFAESCTDFADAMPNPLRALAGGVPLYTSFINQWADDVSGNKSKQYNKHENVCFTHACVPGRLLQQEYCVHSISTSTHATALEQFEAVHEMIQFV</sequence>
<dbReference type="InParanoid" id="A0A165K5U6"/>